<dbReference type="Pfam" id="PF00534">
    <property type="entry name" value="Glycos_transf_1"/>
    <property type="match status" value="1"/>
</dbReference>
<keyword evidence="3" id="KW-0328">Glycosyltransferase</keyword>
<name>A0AAP2UHU0_9FIRM</name>
<dbReference type="AlphaFoldDB" id="A0AAP2UHU0"/>
<dbReference type="PANTHER" id="PTHR46401">
    <property type="entry name" value="GLYCOSYLTRANSFERASE WBBK-RELATED"/>
    <property type="match status" value="1"/>
</dbReference>
<comment type="caution">
    <text evidence="3">The sequence shown here is derived from an EMBL/GenBank/DDBJ whole genome shotgun (WGS) entry which is preliminary data.</text>
</comment>
<evidence type="ECO:0000259" key="2">
    <source>
        <dbReference type="Pfam" id="PF00534"/>
    </source>
</evidence>
<reference evidence="3" key="1">
    <citation type="submission" date="2022-06" db="EMBL/GenBank/DDBJ databases">
        <title>Isolation of gut microbiota from human fecal samples.</title>
        <authorList>
            <person name="Pamer E.G."/>
            <person name="Barat B."/>
            <person name="Waligurski E."/>
            <person name="Medina S."/>
            <person name="Paddock L."/>
            <person name="Mostad J."/>
        </authorList>
    </citation>
    <scope>NUCLEOTIDE SEQUENCE</scope>
    <source>
        <strain evidence="3">DFI.6.24</strain>
    </source>
</reference>
<sequence length="392" mass="45868">MDNRKNFFIITWNNYPEGDAGAIRQHAFSKNIKDLGYRPIIIGMGKTTKFKKKIYDQIEYYSLRYANKKIVFRIFGRLFFFLNMKKILNKYSSKKIAGILIVSGDKNTFRCIEKYAKKNNIQLYHDSVEWYSESEFTLGSKDPAYKHNNDINTKYIDQKYKVFAISSYLEKHFKSKGVNAIRIPVIMDIPNIYNKINKSNKNKIKFLYAGHMGSKDHIDQFIKAISILSPKDQLKIEFNILGVTYDQYKSKYGIINQNLLNDIIFFRGRVSRNEVMDYLTNTDFTVLFRPSEERYAKAGFPTKSVESLSTGTPILCNLSSDLGMYLVDGKNSILVNQPTEKELKNAIKRILTLNKKQLEQMQMLSYETAINNFDRTRYLDDFRNFLIENNEI</sequence>
<dbReference type="RefSeq" id="WP_117347234.1">
    <property type="nucleotide sequence ID" value="NZ_JAJDKX010000030.1"/>
</dbReference>
<accession>A0AAP2UHU0</accession>
<dbReference type="PANTHER" id="PTHR46401:SF2">
    <property type="entry name" value="GLYCOSYLTRANSFERASE WBBK-RELATED"/>
    <property type="match status" value="1"/>
</dbReference>
<evidence type="ECO:0000313" key="3">
    <source>
        <dbReference type="EMBL" id="MCQ5063069.1"/>
    </source>
</evidence>
<dbReference type="SUPFAM" id="SSF53756">
    <property type="entry name" value="UDP-Glycosyltransferase/glycogen phosphorylase"/>
    <property type="match status" value="1"/>
</dbReference>
<evidence type="ECO:0000256" key="1">
    <source>
        <dbReference type="ARBA" id="ARBA00022679"/>
    </source>
</evidence>
<protein>
    <submittedName>
        <fullName evidence="3">Glycosyltransferase</fullName>
        <ecNumber evidence="3">2.4.-.-</ecNumber>
    </submittedName>
</protein>
<dbReference type="EC" id="2.4.-.-" evidence="3"/>
<gene>
    <name evidence="3" type="ORF">NE542_14710</name>
</gene>
<dbReference type="InterPro" id="IPR001296">
    <property type="entry name" value="Glyco_trans_1"/>
</dbReference>
<organism evidence="3 4">
    <name type="scientific">Faecalibacillus intestinalis</name>
    <dbReference type="NCBI Taxonomy" id="1982626"/>
    <lineage>
        <taxon>Bacteria</taxon>
        <taxon>Bacillati</taxon>
        <taxon>Bacillota</taxon>
        <taxon>Erysipelotrichia</taxon>
        <taxon>Erysipelotrichales</taxon>
        <taxon>Coprobacillaceae</taxon>
        <taxon>Faecalibacillus</taxon>
    </lineage>
</organism>
<proteinExistence type="predicted"/>
<evidence type="ECO:0000313" key="4">
    <source>
        <dbReference type="Proteomes" id="UP001204814"/>
    </source>
</evidence>
<dbReference type="EMBL" id="JANGBO010000026">
    <property type="protein sequence ID" value="MCQ5063069.1"/>
    <property type="molecule type" value="Genomic_DNA"/>
</dbReference>
<feature type="domain" description="Glycosyl transferase family 1" evidence="2">
    <location>
        <begin position="195"/>
        <end position="357"/>
    </location>
</feature>
<dbReference type="GO" id="GO:0016757">
    <property type="term" value="F:glycosyltransferase activity"/>
    <property type="evidence" value="ECO:0007669"/>
    <property type="project" value="UniProtKB-KW"/>
</dbReference>
<dbReference type="GO" id="GO:0009103">
    <property type="term" value="P:lipopolysaccharide biosynthetic process"/>
    <property type="evidence" value="ECO:0007669"/>
    <property type="project" value="TreeGrafter"/>
</dbReference>
<keyword evidence="1 3" id="KW-0808">Transferase</keyword>
<dbReference type="Gene3D" id="3.40.50.2000">
    <property type="entry name" value="Glycogen Phosphorylase B"/>
    <property type="match status" value="2"/>
</dbReference>
<dbReference type="Proteomes" id="UP001204814">
    <property type="component" value="Unassembled WGS sequence"/>
</dbReference>